<sequence length="626" mass="64456">MSSACKHLQPAWMVVVVLFLIGSFTTGHGWNLPNSYYQGAGTGGYFGGSSGSVLGKQASGASAGSWNTGGGVAGGFDRTGNFGANQWGGAPAGGAIGGERGVDGAGFQPGVGVASDAGAGGGDAQNTLDNAGRGLGGSTGGAGQFGPHHTNGGFGGSFGGHLRGFGGTGRHDALSKTNYRPSFGYNFPSTHPWRYGSPSNYGGGRWPWYGGGYVYRVPVAHVNPDGSYSFSYYTPYLAREESGDGNGNVAGTYGFQNDGAKHNFSFSAGPDVDLRSGIGGEAPGALNPNEYGPQSIHSRARLPLVPQTSAQADADGATLPGTEGRPNSWPTRVGADGVGNPIQTAADESTLAVVGLPKAGEEATEPSRTTSRNQVVRGSTEPSVSSNVNNQLPTTTSGGPFDARARLNELDGRPFGANGVNPSGFQNDGADGTATTARPFGSPVEQVVPRPVNGGPNEGFGPVAEGTGSRDRSYQFGYQSPDATREESADAAGNVRGSFSYNNEAGRNDLQYIAGAGMGFRPTGGSLAVPNGLPGGAGAGMERLEDSAEAKVDRQDLEQMELLEALMEAFKTRTEVHLMGSVAKVARQAVELAGKEHPEEGVLEEVLMEDLSVWVDKWEEDLLELE</sequence>
<organism evidence="4 5">
    <name type="scientific">Anopheles farauti</name>
    <dbReference type="NCBI Taxonomy" id="69004"/>
    <lineage>
        <taxon>Eukaryota</taxon>
        <taxon>Metazoa</taxon>
        <taxon>Ecdysozoa</taxon>
        <taxon>Arthropoda</taxon>
        <taxon>Hexapoda</taxon>
        <taxon>Insecta</taxon>
        <taxon>Pterygota</taxon>
        <taxon>Neoptera</taxon>
        <taxon>Endopterygota</taxon>
        <taxon>Diptera</taxon>
        <taxon>Nematocera</taxon>
        <taxon>Culicoidea</taxon>
        <taxon>Culicidae</taxon>
        <taxon>Anophelinae</taxon>
        <taxon>Anopheles</taxon>
    </lineage>
</organism>
<evidence type="ECO:0000313" key="5">
    <source>
        <dbReference type="Proteomes" id="UP000075886"/>
    </source>
</evidence>
<feature type="chain" id="PRO_5008132055" evidence="3">
    <location>
        <begin position="30"/>
        <end position="626"/>
    </location>
</feature>
<proteinExistence type="predicted"/>
<dbReference type="STRING" id="69004.A0A182Q0G5"/>
<feature type="region of interest" description="Disordered" evidence="2">
    <location>
        <begin position="117"/>
        <end position="157"/>
    </location>
</feature>
<evidence type="ECO:0000313" key="4">
    <source>
        <dbReference type="EnsemblMetazoa" id="AFAF000604-PA"/>
    </source>
</evidence>
<dbReference type="PANTHER" id="PTHR10380:SF235">
    <property type="entry name" value="CUTICULAR PROTEIN 73D, ISOFORM B"/>
    <property type="match status" value="1"/>
</dbReference>
<evidence type="ECO:0000256" key="3">
    <source>
        <dbReference type="SAM" id="SignalP"/>
    </source>
</evidence>
<dbReference type="Proteomes" id="UP000075886">
    <property type="component" value="Unassembled WGS sequence"/>
</dbReference>
<evidence type="ECO:0000256" key="1">
    <source>
        <dbReference type="PROSITE-ProRule" id="PRU00497"/>
    </source>
</evidence>
<dbReference type="AlphaFoldDB" id="A0A182Q0G5"/>
<dbReference type="Pfam" id="PF00379">
    <property type="entry name" value="Chitin_bind_4"/>
    <property type="match status" value="2"/>
</dbReference>
<dbReference type="PANTHER" id="PTHR10380">
    <property type="entry name" value="CUTICLE PROTEIN"/>
    <property type="match status" value="1"/>
</dbReference>
<dbReference type="VEuPathDB" id="VectorBase:AFAF000604"/>
<dbReference type="PROSITE" id="PS51155">
    <property type="entry name" value="CHIT_BIND_RR_2"/>
    <property type="match status" value="1"/>
</dbReference>
<dbReference type="EMBL" id="AXCN02000889">
    <property type="status" value="NOT_ANNOTATED_CDS"/>
    <property type="molecule type" value="Genomic_DNA"/>
</dbReference>
<name>A0A182Q0G5_9DIPT</name>
<reference evidence="4" key="2">
    <citation type="submission" date="2020-05" db="UniProtKB">
        <authorList>
            <consortium name="EnsemblMetazoa"/>
        </authorList>
    </citation>
    <scope>IDENTIFICATION</scope>
    <source>
        <strain evidence="4">FAR1</strain>
    </source>
</reference>
<dbReference type="InterPro" id="IPR000618">
    <property type="entry name" value="Insect_cuticle"/>
</dbReference>
<evidence type="ECO:0000256" key="2">
    <source>
        <dbReference type="SAM" id="MobiDB-lite"/>
    </source>
</evidence>
<keyword evidence="1" id="KW-0193">Cuticle</keyword>
<feature type="signal peptide" evidence="3">
    <location>
        <begin position="1"/>
        <end position="29"/>
    </location>
</feature>
<feature type="region of interest" description="Disordered" evidence="2">
    <location>
        <begin position="310"/>
        <end position="329"/>
    </location>
</feature>
<dbReference type="GO" id="GO:0062129">
    <property type="term" value="C:chitin-based extracellular matrix"/>
    <property type="evidence" value="ECO:0007669"/>
    <property type="project" value="TreeGrafter"/>
</dbReference>
<accession>A0A182Q0G5</accession>
<feature type="compositionally biased region" description="Gly residues" evidence="2">
    <location>
        <begin position="133"/>
        <end position="144"/>
    </location>
</feature>
<dbReference type="GO" id="GO:0008010">
    <property type="term" value="F:structural constituent of chitin-based larval cuticle"/>
    <property type="evidence" value="ECO:0007669"/>
    <property type="project" value="TreeGrafter"/>
</dbReference>
<protein>
    <submittedName>
        <fullName evidence="4">Uncharacterized protein</fullName>
    </submittedName>
</protein>
<keyword evidence="5" id="KW-1185">Reference proteome</keyword>
<feature type="region of interest" description="Disordered" evidence="2">
    <location>
        <begin position="359"/>
        <end position="401"/>
    </location>
</feature>
<feature type="compositionally biased region" description="Polar residues" evidence="2">
    <location>
        <begin position="366"/>
        <end position="398"/>
    </location>
</feature>
<feature type="region of interest" description="Disordered" evidence="2">
    <location>
        <begin position="276"/>
        <end position="295"/>
    </location>
</feature>
<keyword evidence="3" id="KW-0732">Signal</keyword>
<reference evidence="5" key="1">
    <citation type="submission" date="2014-01" db="EMBL/GenBank/DDBJ databases">
        <title>The Genome Sequence of Anopheles farauti FAR1 (V2).</title>
        <authorList>
            <consortium name="The Broad Institute Genomics Platform"/>
            <person name="Neafsey D.E."/>
            <person name="Besansky N."/>
            <person name="Howell P."/>
            <person name="Walton C."/>
            <person name="Young S.K."/>
            <person name="Zeng Q."/>
            <person name="Gargeya S."/>
            <person name="Fitzgerald M."/>
            <person name="Haas B."/>
            <person name="Abouelleil A."/>
            <person name="Allen A.W."/>
            <person name="Alvarado L."/>
            <person name="Arachchi H.M."/>
            <person name="Berlin A.M."/>
            <person name="Chapman S.B."/>
            <person name="Gainer-Dewar J."/>
            <person name="Goldberg J."/>
            <person name="Griggs A."/>
            <person name="Gujja S."/>
            <person name="Hansen M."/>
            <person name="Howarth C."/>
            <person name="Imamovic A."/>
            <person name="Ireland A."/>
            <person name="Larimer J."/>
            <person name="McCowan C."/>
            <person name="Murphy C."/>
            <person name="Pearson M."/>
            <person name="Poon T.W."/>
            <person name="Priest M."/>
            <person name="Roberts A."/>
            <person name="Saif S."/>
            <person name="Shea T."/>
            <person name="Sisk P."/>
            <person name="Sykes S."/>
            <person name="Wortman J."/>
            <person name="Nusbaum C."/>
            <person name="Birren B."/>
        </authorList>
    </citation>
    <scope>NUCLEOTIDE SEQUENCE [LARGE SCALE GENOMIC DNA]</scope>
    <source>
        <strain evidence="5">FAR1</strain>
    </source>
</reference>
<dbReference type="EnsemblMetazoa" id="AFAF000604-RA">
    <property type="protein sequence ID" value="AFAF000604-PA"/>
    <property type="gene ID" value="AFAF000604"/>
</dbReference>
<dbReference type="InterPro" id="IPR050468">
    <property type="entry name" value="Cuticle_Struct_Prot"/>
</dbReference>